<gene>
    <name evidence="1" type="ORF">GGR41_000544</name>
</gene>
<protein>
    <submittedName>
        <fullName evidence="1">Uncharacterized protein</fullName>
    </submittedName>
</protein>
<accession>A0ABX0WPM4</accession>
<evidence type="ECO:0000313" key="2">
    <source>
        <dbReference type="Proteomes" id="UP000783934"/>
    </source>
</evidence>
<dbReference type="RefSeq" id="WP_167660526.1">
    <property type="nucleotide sequence ID" value="NZ_BMCQ01000004.1"/>
</dbReference>
<dbReference type="Proteomes" id="UP000783934">
    <property type="component" value="Unassembled WGS sequence"/>
</dbReference>
<dbReference type="EMBL" id="JAATIZ010000001">
    <property type="protein sequence ID" value="NJB64323.1"/>
    <property type="molecule type" value="Genomic_DNA"/>
</dbReference>
<organism evidence="1 2">
    <name type="scientific">Paenalcaligenes hominis</name>
    <dbReference type="NCBI Taxonomy" id="643674"/>
    <lineage>
        <taxon>Bacteria</taxon>
        <taxon>Pseudomonadati</taxon>
        <taxon>Pseudomonadota</taxon>
        <taxon>Betaproteobacteria</taxon>
        <taxon>Burkholderiales</taxon>
        <taxon>Alcaligenaceae</taxon>
        <taxon>Paenalcaligenes</taxon>
    </lineage>
</organism>
<proteinExistence type="predicted"/>
<keyword evidence="2" id="KW-1185">Reference proteome</keyword>
<sequence length="128" mass="14509">MSKSNIEILLSEWGAWKRGENRRALGLPSQSAFHNVVVDGSGRVPEPDVLLVDDDLCRLDAEINELHPDFRAVITAHYVKPGPAKAKMDDLGISRSLYFFRLDFATKQVGHKMWYHRPETYTQPTASI</sequence>
<reference evidence="1 2" key="1">
    <citation type="submission" date="2020-03" db="EMBL/GenBank/DDBJ databases">
        <title>Genomic Encyclopedia of Type Strains, Phase IV (KMG-IV): sequencing the most valuable type-strain genomes for metagenomic binning, comparative biology and taxonomic classification.</title>
        <authorList>
            <person name="Goeker M."/>
        </authorList>
    </citation>
    <scope>NUCLEOTIDE SEQUENCE [LARGE SCALE GENOMIC DNA]</scope>
    <source>
        <strain evidence="1 2">DSM 26613</strain>
    </source>
</reference>
<evidence type="ECO:0000313" key="1">
    <source>
        <dbReference type="EMBL" id="NJB64323.1"/>
    </source>
</evidence>
<name>A0ABX0WPM4_9BURK</name>
<comment type="caution">
    <text evidence="1">The sequence shown here is derived from an EMBL/GenBank/DDBJ whole genome shotgun (WGS) entry which is preliminary data.</text>
</comment>